<gene>
    <name evidence="6" type="ORF">OG913_13640</name>
</gene>
<keyword evidence="2 4" id="KW-0238">DNA-binding</keyword>
<dbReference type="EMBL" id="CP108085">
    <property type="protein sequence ID" value="WUP77993.1"/>
    <property type="molecule type" value="Genomic_DNA"/>
</dbReference>
<dbReference type="InterPro" id="IPR050109">
    <property type="entry name" value="HTH-type_TetR-like_transc_reg"/>
</dbReference>
<evidence type="ECO:0000256" key="3">
    <source>
        <dbReference type="ARBA" id="ARBA00023163"/>
    </source>
</evidence>
<dbReference type="Proteomes" id="UP001432011">
    <property type="component" value="Chromosome"/>
</dbReference>
<dbReference type="InterPro" id="IPR049445">
    <property type="entry name" value="TetR_SbtR-like_C"/>
</dbReference>
<dbReference type="PRINTS" id="PR00455">
    <property type="entry name" value="HTHTETR"/>
</dbReference>
<dbReference type="InterPro" id="IPR036271">
    <property type="entry name" value="Tet_transcr_reg_TetR-rel_C_sf"/>
</dbReference>
<evidence type="ECO:0000313" key="7">
    <source>
        <dbReference type="Proteomes" id="UP001432011"/>
    </source>
</evidence>
<organism evidence="6 7">
    <name type="scientific">Microbispora hainanensis</name>
    <dbReference type="NCBI Taxonomy" id="568844"/>
    <lineage>
        <taxon>Bacteria</taxon>
        <taxon>Bacillati</taxon>
        <taxon>Actinomycetota</taxon>
        <taxon>Actinomycetes</taxon>
        <taxon>Streptosporangiales</taxon>
        <taxon>Streptosporangiaceae</taxon>
        <taxon>Microbispora</taxon>
    </lineage>
</organism>
<dbReference type="RefSeq" id="WP_142650400.1">
    <property type="nucleotide sequence ID" value="NZ_CP108085.1"/>
</dbReference>
<evidence type="ECO:0000313" key="6">
    <source>
        <dbReference type="EMBL" id="WUP77993.1"/>
    </source>
</evidence>
<proteinExistence type="predicted"/>
<protein>
    <submittedName>
        <fullName evidence="6">TetR/AcrR family transcriptional regulator</fullName>
    </submittedName>
</protein>
<reference evidence="6" key="1">
    <citation type="submission" date="2022-10" db="EMBL/GenBank/DDBJ databases">
        <title>The complete genomes of actinobacterial strains from the NBC collection.</title>
        <authorList>
            <person name="Joergensen T.S."/>
            <person name="Alvarez Arevalo M."/>
            <person name="Sterndorff E.B."/>
            <person name="Faurdal D."/>
            <person name="Vuksanovic O."/>
            <person name="Mourched A.-S."/>
            <person name="Charusanti P."/>
            <person name="Shaw S."/>
            <person name="Blin K."/>
            <person name="Weber T."/>
        </authorList>
    </citation>
    <scope>NUCLEOTIDE SEQUENCE</scope>
    <source>
        <strain evidence="6">NBC_00254</strain>
    </source>
</reference>
<dbReference type="SUPFAM" id="SSF46689">
    <property type="entry name" value="Homeodomain-like"/>
    <property type="match status" value="1"/>
</dbReference>
<dbReference type="InterPro" id="IPR001647">
    <property type="entry name" value="HTH_TetR"/>
</dbReference>
<evidence type="ECO:0000259" key="5">
    <source>
        <dbReference type="PROSITE" id="PS50977"/>
    </source>
</evidence>
<evidence type="ECO:0000256" key="1">
    <source>
        <dbReference type="ARBA" id="ARBA00023015"/>
    </source>
</evidence>
<dbReference type="Pfam" id="PF00440">
    <property type="entry name" value="TetR_N"/>
    <property type="match status" value="1"/>
</dbReference>
<dbReference type="SUPFAM" id="SSF48498">
    <property type="entry name" value="Tetracyclin repressor-like, C-terminal domain"/>
    <property type="match status" value="1"/>
</dbReference>
<dbReference type="Gene3D" id="1.10.357.10">
    <property type="entry name" value="Tetracycline Repressor, domain 2"/>
    <property type="match status" value="1"/>
</dbReference>
<evidence type="ECO:0000256" key="2">
    <source>
        <dbReference type="ARBA" id="ARBA00023125"/>
    </source>
</evidence>
<accession>A0ABZ1T0U6</accession>
<dbReference type="Pfam" id="PF21597">
    <property type="entry name" value="TetR_C_43"/>
    <property type="match status" value="1"/>
</dbReference>
<feature type="domain" description="HTH tetR-type" evidence="5">
    <location>
        <begin position="6"/>
        <end position="65"/>
    </location>
</feature>
<feature type="DNA-binding region" description="H-T-H motif" evidence="4">
    <location>
        <begin position="28"/>
        <end position="47"/>
    </location>
</feature>
<dbReference type="PANTHER" id="PTHR30055:SF234">
    <property type="entry name" value="HTH-TYPE TRANSCRIPTIONAL REGULATOR BETI"/>
    <property type="match status" value="1"/>
</dbReference>
<keyword evidence="7" id="KW-1185">Reference proteome</keyword>
<dbReference type="InterPro" id="IPR009057">
    <property type="entry name" value="Homeodomain-like_sf"/>
</dbReference>
<sequence length="182" mass="19325">MRADARRNRALIVDAAAGLFAARGPEVSMEEIAQAAGLGVGTLYRHFPDRRALLEEIAAGALRTLLDVARDHAARPVSRWDALLACVRRGADLPLALTKSLSDGAEAHPELGPLVRDLDAVLEDLAGGAQREGAVRDDITPRQVVGLLSVAVCRPGARPDDALTIVILDGLRTRVASCEVRT</sequence>
<keyword evidence="1" id="KW-0805">Transcription regulation</keyword>
<dbReference type="PANTHER" id="PTHR30055">
    <property type="entry name" value="HTH-TYPE TRANSCRIPTIONAL REGULATOR RUTR"/>
    <property type="match status" value="1"/>
</dbReference>
<name>A0ABZ1T0U6_9ACTN</name>
<keyword evidence="3" id="KW-0804">Transcription</keyword>
<evidence type="ECO:0000256" key="4">
    <source>
        <dbReference type="PROSITE-ProRule" id="PRU00335"/>
    </source>
</evidence>
<dbReference type="PROSITE" id="PS50977">
    <property type="entry name" value="HTH_TETR_2"/>
    <property type="match status" value="1"/>
</dbReference>